<gene>
    <name evidence="1" type="ORF">ASAP_2846</name>
</gene>
<evidence type="ECO:0000313" key="1">
    <source>
        <dbReference type="EMBL" id="CDG40891.1"/>
    </source>
</evidence>
<dbReference type="AlphaFoldDB" id="A0A060QLM6"/>
<accession>A0A060QLM6</accession>
<comment type="caution">
    <text evidence="1">The sequence shown here is derived from an EMBL/GenBank/DDBJ whole genome shotgun (WGS) entry which is preliminary data.</text>
</comment>
<proteinExistence type="predicted"/>
<reference evidence="1 2" key="2">
    <citation type="journal article" date="2014" name="PLoS ONE">
        <title>Evolution of mitochondria reconstructed from the energy metabolism of living bacteria.</title>
        <authorList>
            <person name="Degli Esposti M."/>
            <person name="Chouaia B."/>
            <person name="Comandatore F."/>
            <person name="Crotti E."/>
            <person name="Sassera D."/>
            <person name="Lievens P.M."/>
            <person name="Daffonchio D."/>
            <person name="Bandi C."/>
        </authorList>
    </citation>
    <scope>NUCLEOTIDE SEQUENCE [LARGE SCALE GENOMIC DNA]</scope>
    <source>
        <strain evidence="1 2">SF2.1</strain>
    </source>
</reference>
<reference evidence="1 2" key="1">
    <citation type="journal article" date="2014" name="Genome Biol. Evol.">
        <title>Acetic acid bacteria genomes reveal functional traits for adaptation to life in insect guts.</title>
        <authorList>
            <person name="Chouaia B."/>
            <person name="Gaiarsa S."/>
            <person name="Crotti E."/>
            <person name="Comandatore F."/>
            <person name="Degli Esposti M."/>
            <person name="Ricci I."/>
            <person name="Alma A."/>
            <person name="Favia G."/>
            <person name="Bandi C."/>
            <person name="Daffonchio D."/>
        </authorList>
    </citation>
    <scope>NUCLEOTIDE SEQUENCE [LARGE SCALE GENOMIC DNA]</scope>
    <source>
        <strain evidence="1 2">SF2.1</strain>
    </source>
</reference>
<name>A0A060QLM6_9PROT</name>
<protein>
    <submittedName>
        <fullName evidence="1">Uncharacterized protein</fullName>
    </submittedName>
</protein>
<organism evidence="1 2">
    <name type="scientific">Asaia bogorensis</name>
    <dbReference type="NCBI Taxonomy" id="91915"/>
    <lineage>
        <taxon>Bacteria</taxon>
        <taxon>Pseudomonadati</taxon>
        <taxon>Pseudomonadota</taxon>
        <taxon>Alphaproteobacteria</taxon>
        <taxon>Acetobacterales</taxon>
        <taxon>Acetobacteraceae</taxon>
        <taxon>Asaia</taxon>
    </lineage>
</organism>
<dbReference type="Proteomes" id="UP000027583">
    <property type="component" value="Unassembled WGS sequence"/>
</dbReference>
<sequence length="40" mass="4869">MRGRQEAIVFSYRDRYIEYRFLQILFAGYCFDLESDPADI</sequence>
<evidence type="ECO:0000313" key="2">
    <source>
        <dbReference type="Proteomes" id="UP000027583"/>
    </source>
</evidence>
<dbReference type="EMBL" id="CBLX010000024">
    <property type="protein sequence ID" value="CDG40891.1"/>
    <property type="molecule type" value="Genomic_DNA"/>
</dbReference>